<dbReference type="SUPFAM" id="SSF55931">
    <property type="entry name" value="Glutamine synthetase/guanido kinase"/>
    <property type="match status" value="1"/>
</dbReference>
<reference evidence="6" key="1">
    <citation type="submission" date="2021-12" db="EMBL/GenBank/DDBJ databases">
        <title>Alicyclobacillaceae gen. nov., sp. nov., isolated from chalcocite enrichment system.</title>
        <authorList>
            <person name="Jiang Z."/>
        </authorList>
    </citation>
    <scope>NUCLEOTIDE SEQUENCE</scope>
    <source>
        <strain evidence="6">MYW30-H2</strain>
    </source>
</reference>
<evidence type="ECO:0000256" key="4">
    <source>
        <dbReference type="RuleBase" id="RU000384"/>
    </source>
</evidence>
<evidence type="ECO:0000256" key="3">
    <source>
        <dbReference type="PROSITE-ProRule" id="PRU01331"/>
    </source>
</evidence>
<evidence type="ECO:0000313" key="6">
    <source>
        <dbReference type="EMBL" id="UOF91203.1"/>
    </source>
</evidence>
<accession>A0ABY4CPS4</accession>
<dbReference type="SMART" id="SM01230">
    <property type="entry name" value="Gln-synt_C"/>
    <property type="match status" value="1"/>
</dbReference>
<gene>
    <name evidence="6" type="ORF">LSG31_02795</name>
</gene>
<dbReference type="PANTHER" id="PTHR43407">
    <property type="entry name" value="GLUTAMINE SYNTHETASE"/>
    <property type="match status" value="1"/>
</dbReference>
<evidence type="ECO:0000259" key="5">
    <source>
        <dbReference type="PROSITE" id="PS51987"/>
    </source>
</evidence>
<dbReference type="Gene3D" id="3.10.20.70">
    <property type="entry name" value="Glutamine synthetase, N-terminal domain"/>
    <property type="match status" value="1"/>
</dbReference>
<dbReference type="EC" id="6.3.1.2" evidence="2"/>
<evidence type="ECO:0000256" key="2">
    <source>
        <dbReference type="ARBA" id="ARBA00012937"/>
    </source>
</evidence>
<name>A0ABY4CPS4_9BACL</name>
<sequence>MTNYDWINHIQQVIHDRQIHTIRVTVPDLSNISRARYIPVRHFLETAFKDTVSFPSVLFSMDTSAEIHKNVGSGFAGGFPNWQIQTDLSTFSILPYKQGVARVIGDLCDSNGSPIKQSPRHVLKKVLDTFQDLGYLVRGSFEYEFYVFVQEAARIEPVWKGLHCFSETKQAEVENIITTLFMHLTEMGAGPEVANTEYGSGQFEVTHSPFWGVEISDMAFYYRTSIKEILHGQGYKATFMSKPASARSGSGAHMNHSLYDQDGHNLFYDPSSADGLSDICRWFIGGQLTHAKALCALANPTINSYKRLVPHSFAPTTISWGYEHRGAMIRVPSGRGEVTRIENRLAGADTNPYIALAAVLAAGLDGILHKIEPSAPIQNTDPYGSDFEHLPSSLLEALRELEKNNWLRDSLGADFIEDYLSLRYAEYDRFLAHVTDWEMKEYFDIF</sequence>
<comment type="similarity">
    <text evidence="1 3 4">Belongs to the glutamine synthetase family.</text>
</comment>
<dbReference type="Gene3D" id="3.30.590.10">
    <property type="entry name" value="Glutamine synthetase/guanido kinase, catalytic domain"/>
    <property type="match status" value="1"/>
</dbReference>
<dbReference type="Proteomes" id="UP000830167">
    <property type="component" value="Chromosome"/>
</dbReference>
<dbReference type="SUPFAM" id="SSF54368">
    <property type="entry name" value="Glutamine synthetase, N-terminal domain"/>
    <property type="match status" value="1"/>
</dbReference>
<dbReference type="PANTHER" id="PTHR43407:SF1">
    <property type="entry name" value="LENGSIN"/>
    <property type="match status" value="1"/>
</dbReference>
<dbReference type="InterPro" id="IPR014746">
    <property type="entry name" value="Gln_synth/guanido_kin_cat_dom"/>
</dbReference>
<keyword evidence="7" id="KW-1185">Reference proteome</keyword>
<dbReference type="EMBL" id="CP089291">
    <property type="protein sequence ID" value="UOF91203.1"/>
    <property type="molecule type" value="Genomic_DNA"/>
</dbReference>
<feature type="domain" description="GS catalytic" evidence="5">
    <location>
        <begin position="119"/>
        <end position="446"/>
    </location>
</feature>
<dbReference type="PROSITE" id="PS51987">
    <property type="entry name" value="GS_CATALYTIC"/>
    <property type="match status" value="1"/>
</dbReference>
<organism evidence="6 7">
    <name type="scientific">Fodinisporobacter ferrooxydans</name>
    <dbReference type="NCBI Taxonomy" id="2901836"/>
    <lineage>
        <taxon>Bacteria</taxon>
        <taxon>Bacillati</taxon>
        <taxon>Bacillota</taxon>
        <taxon>Bacilli</taxon>
        <taxon>Bacillales</taxon>
        <taxon>Alicyclobacillaceae</taxon>
        <taxon>Fodinisporobacter</taxon>
    </lineage>
</organism>
<proteinExistence type="inferred from homology"/>
<dbReference type="RefSeq" id="WP_347437893.1">
    <property type="nucleotide sequence ID" value="NZ_CP089291.1"/>
</dbReference>
<protein>
    <recommendedName>
        <fullName evidence="2">glutamine synthetase</fullName>
        <ecNumber evidence="2">6.3.1.2</ecNumber>
    </recommendedName>
</protein>
<evidence type="ECO:0000256" key="1">
    <source>
        <dbReference type="ARBA" id="ARBA00009897"/>
    </source>
</evidence>
<dbReference type="Pfam" id="PF00120">
    <property type="entry name" value="Gln-synt_C"/>
    <property type="match status" value="1"/>
</dbReference>
<evidence type="ECO:0000313" key="7">
    <source>
        <dbReference type="Proteomes" id="UP000830167"/>
    </source>
</evidence>
<dbReference type="InterPro" id="IPR036651">
    <property type="entry name" value="Gln_synt_N_sf"/>
</dbReference>
<dbReference type="InterPro" id="IPR008146">
    <property type="entry name" value="Gln_synth_cat_dom"/>
</dbReference>